<keyword evidence="2" id="KW-1185">Reference proteome</keyword>
<protein>
    <submittedName>
        <fullName evidence="1">Uncharacterized protein</fullName>
    </submittedName>
</protein>
<dbReference type="AlphaFoldDB" id="A0A5D2J4X0"/>
<evidence type="ECO:0000313" key="1">
    <source>
        <dbReference type="EMBL" id="TYH49316.1"/>
    </source>
</evidence>
<accession>A0A5D2J4X0</accession>
<dbReference type="Proteomes" id="UP000322667">
    <property type="component" value="Chromosome D10"/>
</dbReference>
<organism evidence="1 2">
    <name type="scientific">Gossypium tomentosum</name>
    <name type="common">Hawaiian cotton</name>
    <name type="synonym">Gossypium sandvicense</name>
    <dbReference type="NCBI Taxonomy" id="34277"/>
    <lineage>
        <taxon>Eukaryota</taxon>
        <taxon>Viridiplantae</taxon>
        <taxon>Streptophyta</taxon>
        <taxon>Embryophyta</taxon>
        <taxon>Tracheophyta</taxon>
        <taxon>Spermatophyta</taxon>
        <taxon>Magnoliopsida</taxon>
        <taxon>eudicotyledons</taxon>
        <taxon>Gunneridae</taxon>
        <taxon>Pentapetalae</taxon>
        <taxon>rosids</taxon>
        <taxon>malvids</taxon>
        <taxon>Malvales</taxon>
        <taxon>Malvaceae</taxon>
        <taxon>Malvoideae</taxon>
        <taxon>Gossypium</taxon>
    </lineage>
</organism>
<evidence type="ECO:0000313" key="2">
    <source>
        <dbReference type="Proteomes" id="UP000322667"/>
    </source>
</evidence>
<dbReference type="EMBL" id="CM017632">
    <property type="protein sequence ID" value="TYH49316.1"/>
    <property type="molecule type" value="Genomic_DNA"/>
</dbReference>
<proteinExistence type="predicted"/>
<gene>
    <name evidence="1" type="ORF">ES332_D10G127400v1</name>
</gene>
<sequence>MPFSFLLLFSYFLFFLDFHLYVMPNGCSSSGKL</sequence>
<name>A0A5D2J4X0_GOSTO</name>
<reference evidence="1 2" key="1">
    <citation type="submission" date="2019-07" db="EMBL/GenBank/DDBJ databases">
        <title>WGS assembly of Gossypium tomentosum.</title>
        <authorList>
            <person name="Chen Z.J."/>
            <person name="Sreedasyam A."/>
            <person name="Ando A."/>
            <person name="Song Q."/>
            <person name="De L."/>
            <person name="Hulse-Kemp A."/>
            <person name="Ding M."/>
            <person name="Ye W."/>
            <person name="Kirkbride R."/>
            <person name="Jenkins J."/>
            <person name="Plott C."/>
            <person name="Lovell J."/>
            <person name="Lin Y.-M."/>
            <person name="Vaughn R."/>
            <person name="Liu B."/>
            <person name="Li W."/>
            <person name="Simpson S."/>
            <person name="Scheffler B."/>
            <person name="Saski C."/>
            <person name="Grover C."/>
            <person name="Hu G."/>
            <person name="Conover J."/>
            <person name="Carlson J."/>
            <person name="Shu S."/>
            <person name="Boston L."/>
            <person name="Williams M."/>
            <person name="Peterson D."/>
            <person name="Mcgee K."/>
            <person name="Jones D."/>
            <person name="Wendel J."/>
            <person name="Stelly D."/>
            <person name="Grimwood J."/>
            <person name="Schmutz J."/>
        </authorList>
    </citation>
    <scope>NUCLEOTIDE SEQUENCE [LARGE SCALE GENOMIC DNA]</scope>
    <source>
        <strain evidence="1">7179.01</strain>
    </source>
</reference>